<comment type="function">
    <text evidence="6">Catalyzes the NADPH-dependent reduction of ketopantoate into pantoic acid.</text>
</comment>
<accession>A0A194X3Q1</accession>
<dbReference type="FunCoup" id="A0A194X3Q1">
    <property type="interactions" value="132"/>
</dbReference>
<evidence type="ECO:0000256" key="5">
    <source>
        <dbReference type="ARBA" id="ARBA00032024"/>
    </source>
</evidence>
<dbReference type="SUPFAM" id="SSF51735">
    <property type="entry name" value="NAD(P)-binding Rossmann-fold domains"/>
    <property type="match status" value="1"/>
</dbReference>
<reference evidence="9 10" key="1">
    <citation type="submission" date="2015-10" db="EMBL/GenBank/DDBJ databases">
        <title>Full genome of DAOMC 229536 Phialocephala scopiformis, a fungal endophyte of spruce producing the potent anti-insectan compound rugulosin.</title>
        <authorList>
            <consortium name="DOE Joint Genome Institute"/>
            <person name="Walker A.K."/>
            <person name="Frasz S.L."/>
            <person name="Seifert K.A."/>
            <person name="Miller J.D."/>
            <person name="Mondo S.J."/>
            <person name="Labutti K."/>
            <person name="Lipzen A."/>
            <person name="Dockter R."/>
            <person name="Kennedy M."/>
            <person name="Grigoriev I.V."/>
            <person name="Spatafora J.W."/>
        </authorList>
    </citation>
    <scope>NUCLEOTIDE SEQUENCE [LARGE SCALE GENOMIC DNA]</scope>
    <source>
        <strain evidence="9 10">CBS 120377</strain>
    </source>
</reference>
<dbReference type="GO" id="GO:0050661">
    <property type="term" value="F:NADP binding"/>
    <property type="evidence" value="ECO:0007669"/>
    <property type="project" value="TreeGrafter"/>
</dbReference>
<gene>
    <name evidence="9" type="ORF">LY89DRAFT_539249</name>
</gene>
<dbReference type="NCBIfam" id="TIGR00745">
    <property type="entry name" value="apbA_panE"/>
    <property type="match status" value="1"/>
</dbReference>
<evidence type="ECO:0000256" key="4">
    <source>
        <dbReference type="ARBA" id="ARBA00023002"/>
    </source>
</evidence>
<dbReference type="InterPro" id="IPR013328">
    <property type="entry name" value="6PGD_dom2"/>
</dbReference>
<dbReference type="RefSeq" id="XP_018069151.1">
    <property type="nucleotide sequence ID" value="XM_018208144.1"/>
</dbReference>
<proteinExistence type="inferred from homology"/>
<evidence type="ECO:0000259" key="7">
    <source>
        <dbReference type="Pfam" id="PF02558"/>
    </source>
</evidence>
<evidence type="ECO:0000256" key="2">
    <source>
        <dbReference type="ARBA" id="ARBA00013014"/>
    </source>
</evidence>
<evidence type="ECO:0000256" key="1">
    <source>
        <dbReference type="ARBA" id="ARBA00007870"/>
    </source>
</evidence>
<dbReference type="AlphaFoldDB" id="A0A194X3Q1"/>
<dbReference type="GO" id="GO:0008677">
    <property type="term" value="F:2-dehydropantoate 2-reductase activity"/>
    <property type="evidence" value="ECO:0007669"/>
    <property type="project" value="UniProtKB-EC"/>
</dbReference>
<dbReference type="PANTHER" id="PTHR43765">
    <property type="entry name" value="2-DEHYDROPANTOATE 2-REDUCTASE-RELATED"/>
    <property type="match status" value="1"/>
</dbReference>
<dbReference type="KEGG" id="psco:LY89DRAFT_539249"/>
<dbReference type="InParanoid" id="A0A194X3Q1"/>
<dbReference type="GO" id="GO:0015940">
    <property type="term" value="P:pantothenate biosynthetic process"/>
    <property type="evidence" value="ECO:0007669"/>
    <property type="project" value="InterPro"/>
</dbReference>
<evidence type="ECO:0000259" key="8">
    <source>
        <dbReference type="Pfam" id="PF08546"/>
    </source>
</evidence>
<evidence type="ECO:0000256" key="6">
    <source>
        <dbReference type="RuleBase" id="RU362068"/>
    </source>
</evidence>
<dbReference type="SUPFAM" id="SSF48179">
    <property type="entry name" value="6-phosphogluconate dehydrogenase C-terminal domain-like"/>
    <property type="match status" value="1"/>
</dbReference>
<dbReference type="InterPro" id="IPR013752">
    <property type="entry name" value="KPA_reductase"/>
</dbReference>
<dbReference type="PANTHER" id="PTHR43765:SF2">
    <property type="entry name" value="2-DEHYDROPANTOATE 2-REDUCTASE"/>
    <property type="match status" value="1"/>
</dbReference>
<keyword evidence="10" id="KW-1185">Reference proteome</keyword>
<sequence length="328" mass="36533">MDQRIYVLGLGNLGRLYAHALAIPPKTPPITLLLHRRNLLEDWDKAERTITVSTKRVSNFLSDIPSTSTGYDVELIEKEDTSGQRIQNLILATKVSNVVEALKPIAHRLDHNSIILFTQNGIPDLSTVSHRFFDQGKQFGVDCPTYLLAITSHGVYSTGPFSSILAGHANVSIGLAPYGANKAISPQAQYLVDKITSSPLLNAEAVSQKELQIRQMQKLAINSTINPLTVIFRRKNGDLFKHKPILELMRVLLSEIHEFTRRAALERPTSDVHLKFDAAEVEEHFSTAVLEQIVLSIAEKTAQNTSSMLQDVLAGRETEIDYINGWFL</sequence>
<comment type="catalytic activity">
    <reaction evidence="6">
        <text>(R)-pantoate + NADP(+) = 2-dehydropantoate + NADPH + H(+)</text>
        <dbReference type="Rhea" id="RHEA:16233"/>
        <dbReference type="ChEBI" id="CHEBI:11561"/>
        <dbReference type="ChEBI" id="CHEBI:15378"/>
        <dbReference type="ChEBI" id="CHEBI:15980"/>
        <dbReference type="ChEBI" id="CHEBI:57783"/>
        <dbReference type="ChEBI" id="CHEBI:58349"/>
        <dbReference type="EC" id="1.1.1.169"/>
    </reaction>
</comment>
<dbReference type="GO" id="GO:0005739">
    <property type="term" value="C:mitochondrion"/>
    <property type="evidence" value="ECO:0007669"/>
    <property type="project" value="TreeGrafter"/>
</dbReference>
<keyword evidence="4 6" id="KW-0560">Oxidoreductase</keyword>
<dbReference type="InterPro" id="IPR003710">
    <property type="entry name" value="ApbA"/>
</dbReference>
<keyword evidence="3 6" id="KW-0521">NADP</keyword>
<dbReference type="Gene3D" id="3.40.50.720">
    <property type="entry name" value="NAD(P)-binding Rossmann-like Domain"/>
    <property type="match status" value="1"/>
</dbReference>
<feature type="domain" description="Ketopantoate reductase N-terminal" evidence="7">
    <location>
        <begin position="5"/>
        <end position="175"/>
    </location>
</feature>
<dbReference type="EMBL" id="KQ947419">
    <property type="protein sequence ID" value="KUJ14796.1"/>
    <property type="molecule type" value="Genomic_DNA"/>
</dbReference>
<dbReference type="InterPro" id="IPR013332">
    <property type="entry name" value="KPR_N"/>
</dbReference>
<dbReference type="Pfam" id="PF08546">
    <property type="entry name" value="ApbA_C"/>
    <property type="match status" value="1"/>
</dbReference>
<feature type="non-terminal residue" evidence="9">
    <location>
        <position position="328"/>
    </location>
</feature>
<evidence type="ECO:0000313" key="9">
    <source>
        <dbReference type="EMBL" id="KUJ14796.1"/>
    </source>
</evidence>
<dbReference type="STRING" id="149040.A0A194X3Q1"/>
<dbReference type="Proteomes" id="UP000070700">
    <property type="component" value="Unassembled WGS sequence"/>
</dbReference>
<feature type="domain" description="Ketopantoate reductase C-terminal" evidence="8">
    <location>
        <begin position="214"/>
        <end position="327"/>
    </location>
</feature>
<dbReference type="InterPro" id="IPR036291">
    <property type="entry name" value="NAD(P)-bd_dom_sf"/>
</dbReference>
<name>A0A194X3Q1_MOLSC</name>
<evidence type="ECO:0000313" key="10">
    <source>
        <dbReference type="Proteomes" id="UP000070700"/>
    </source>
</evidence>
<organism evidence="9 10">
    <name type="scientific">Mollisia scopiformis</name>
    <name type="common">Conifer needle endophyte fungus</name>
    <name type="synonym">Phialocephala scopiformis</name>
    <dbReference type="NCBI Taxonomy" id="149040"/>
    <lineage>
        <taxon>Eukaryota</taxon>
        <taxon>Fungi</taxon>
        <taxon>Dikarya</taxon>
        <taxon>Ascomycota</taxon>
        <taxon>Pezizomycotina</taxon>
        <taxon>Leotiomycetes</taxon>
        <taxon>Helotiales</taxon>
        <taxon>Mollisiaceae</taxon>
        <taxon>Mollisia</taxon>
    </lineage>
</organism>
<dbReference type="InterPro" id="IPR050838">
    <property type="entry name" value="Ketopantoate_reductase"/>
</dbReference>
<dbReference type="Pfam" id="PF02558">
    <property type="entry name" value="ApbA"/>
    <property type="match status" value="1"/>
</dbReference>
<evidence type="ECO:0000256" key="3">
    <source>
        <dbReference type="ARBA" id="ARBA00022857"/>
    </source>
</evidence>
<protein>
    <recommendedName>
        <fullName evidence="2 6">2-dehydropantoate 2-reductase</fullName>
        <ecNumber evidence="2 6">1.1.1.169</ecNumber>
    </recommendedName>
    <alternativeName>
        <fullName evidence="5 6">Ketopantoate reductase</fullName>
    </alternativeName>
</protein>
<dbReference type="EC" id="1.1.1.169" evidence="2 6"/>
<comment type="similarity">
    <text evidence="1 6">Belongs to the ketopantoate reductase family.</text>
</comment>
<dbReference type="InterPro" id="IPR008927">
    <property type="entry name" value="6-PGluconate_DH-like_C_sf"/>
</dbReference>
<dbReference type="OrthoDB" id="73846at2759"/>
<dbReference type="GeneID" id="28817870"/>
<dbReference type="Gene3D" id="1.10.1040.10">
    <property type="entry name" value="N-(1-d-carboxylethyl)-l-norvaline Dehydrogenase, domain 2"/>
    <property type="match status" value="1"/>
</dbReference>